<evidence type="ECO:0000313" key="17">
    <source>
        <dbReference type="Proteomes" id="UP000235385"/>
    </source>
</evidence>
<reference evidence="16 22" key="4">
    <citation type="journal article" date="2018" name="Nature">
        <title>A major lineage of non-tailed dsDNA viruses as unrecognized killers of marine bacteria.</title>
        <authorList>
            <person name="Kauffman K.M."/>
            <person name="Hussain F.A."/>
            <person name="Yang J."/>
            <person name="Arevalo P."/>
            <person name="Brown J.M."/>
            <person name="Chang W.K."/>
            <person name="VanInsberghe D."/>
            <person name="Elsherbini J."/>
            <person name="Sharma R.S."/>
            <person name="Cutler M.B."/>
            <person name="Kelly L."/>
            <person name="Polz M.F."/>
        </authorList>
    </citation>
    <scope>NUCLEOTIDE SEQUENCE</scope>
    <source>
        <strain evidence="16">10N.261.46.F8</strain>
        <strain evidence="15">10N.261.48.A1</strain>
        <strain evidence="14">10N.261.51.B8</strain>
        <strain evidence="13">10N.261.52.F7</strain>
        <strain evidence="12">10N.286.55.C1</strain>
        <strain evidence="11 22">10N.286.55.E1</strain>
    </source>
</reference>
<reference evidence="11" key="2">
    <citation type="submission" date="2016-07" db="EMBL/GenBank/DDBJ databases">
        <authorList>
            <person name="Kauffman K."/>
            <person name="Arevalo P."/>
            <person name="Polz M.F."/>
        </authorList>
    </citation>
    <scope>NUCLEOTIDE SEQUENCE</scope>
    <source>
        <strain evidence="15">10N.261.48.A1</strain>
        <strain evidence="13">10N.261.52.F7</strain>
        <strain evidence="11">10N.286.55.E1</strain>
    </source>
</reference>
<dbReference type="EMBL" id="MCZK01000141">
    <property type="protein sequence ID" value="PMM67027.1"/>
    <property type="molecule type" value="Genomic_DNA"/>
</dbReference>
<dbReference type="Proteomes" id="UP000235554">
    <property type="component" value="Unassembled WGS sequence"/>
</dbReference>
<comment type="function">
    <text evidence="7">Responsible for the coupling of flagellin expression to flagellar assembly by preventing expression of the flagellin genes when a component of the middle class of proteins is defective. It negatively regulates flagellar genes by inhibiting the activity of FliA by directly binding to FliA.</text>
</comment>
<dbReference type="AlphaFoldDB" id="A0A1B9PUD5"/>
<dbReference type="InterPro" id="IPR031316">
    <property type="entry name" value="FlgM_C"/>
</dbReference>
<dbReference type="EMBL" id="MCYL01000023">
    <property type="protein sequence ID" value="PML55491.1"/>
    <property type="molecule type" value="Genomic_DNA"/>
</dbReference>
<evidence type="ECO:0000313" key="16">
    <source>
        <dbReference type="EMBL" id="PMM67027.1"/>
    </source>
</evidence>
<evidence type="ECO:0000256" key="7">
    <source>
        <dbReference type="ARBA" id="ARBA00024739"/>
    </source>
</evidence>
<dbReference type="Pfam" id="PF04316">
    <property type="entry name" value="FlgM"/>
    <property type="match status" value="1"/>
</dbReference>
<evidence type="ECO:0000256" key="3">
    <source>
        <dbReference type="ARBA" id="ARBA00022491"/>
    </source>
</evidence>
<evidence type="ECO:0000256" key="4">
    <source>
        <dbReference type="ARBA" id="ARBA00022795"/>
    </source>
</evidence>
<dbReference type="EMBL" id="MCSB01000050">
    <property type="protein sequence ID" value="PME23228.1"/>
    <property type="molecule type" value="Genomic_DNA"/>
</dbReference>
<evidence type="ECO:0000313" key="18">
    <source>
        <dbReference type="Proteomes" id="UP000235406"/>
    </source>
</evidence>
<keyword evidence="16" id="KW-0966">Cell projection</keyword>
<evidence type="ECO:0000256" key="1">
    <source>
        <dbReference type="ARBA" id="ARBA00005322"/>
    </source>
</evidence>
<sequence>MAGIDNIRSGQTLTTTNRSAARSDSSSQASRSDVAAKSPTSKDAVSLSQQSKAIGQLQQDMAAQPSFDTVKVAAIKEAIANGSYTVDPEKLADNMIKFENELKGL</sequence>
<evidence type="ECO:0000256" key="6">
    <source>
        <dbReference type="ARBA" id="ARBA00023163"/>
    </source>
</evidence>
<evidence type="ECO:0000313" key="14">
    <source>
        <dbReference type="EMBL" id="PML55491.1"/>
    </source>
</evidence>
<keyword evidence="6" id="KW-0804">Transcription</keyword>
<dbReference type="Proteomes" id="UP000239763">
    <property type="component" value="Unassembled WGS sequence"/>
</dbReference>
<accession>A0A1B9PUD5</accession>
<dbReference type="RefSeq" id="WP_029223448.1">
    <property type="nucleotide sequence ID" value="NZ_AP025499.1"/>
</dbReference>
<dbReference type="Proteomes" id="UP000235778">
    <property type="component" value="Unassembled WGS sequence"/>
</dbReference>
<keyword evidence="16" id="KW-0969">Cilium</keyword>
<dbReference type="GO" id="GO:0045892">
    <property type="term" value="P:negative regulation of DNA-templated transcription"/>
    <property type="evidence" value="ECO:0007669"/>
    <property type="project" value="InterPro"/>
</dbReference>
<feature type="region of interest" description="Disordered" evidence="9">
    <location>
        <begin position="1"/>
        <end position="51"/>
    </location>
</feature>
<dbReference type="Proteomes" id="UP000235746">
    <property type="component" value="Unassembled WGS sequence"/>
</dbReference>
<evidence type="ECO:0000313" key="22">
    <source>
        <dbReference type="Proteomes" id="UP000239763"/>
    </source>
</evidence>
<evidence type="ECO:0000313" key="19">
    <source>
        <dbReference type="Proteomes" id="UP000235554"/>
    </source>
</evidence>
<dbReference type="NCBIfam" id="TIGR03824">
    <property type="entry name" value="FlgM_jcvi"/>
    <property type="match status" value="1"/>
</dbReference>
<protein>
    <recommendedName>
        <fullName evidence="2">Negative regulator of flagellin synthesis</fullName>
    </recommendedName>
    <alternativeName>
        <fullName evidence="8">Anti-sigma-28 factor</fullName>
    </alternativeName>
</protein>
<dbReference type="EMBL" id="MCXM01000012">
    <property type="protein sequence ID" value="PMK47454.1"/>
    <property type="molecule type" value="Genomic_DNA"/>
</dbReference>
<organism evidence="16 18">
    <name type="scientific">Vibrio lentus</name>
    <dbReference type="NCBI Taxonomy" id="136468"/>
    <lineage>
        <taxon>Bacteria</taxon>
        <taxon>Pseudomonadati</taxon>
        <taxon>Pseudomonadota</taxon>
        <taxon>Gammaproteobacteria</taxon>
        <taxon>Vibrionales</taxon>
        <taxon>Vibrionaceae</taxon>
        <taxon>Vibrio</taxon>
    </lineage>
</organism>
<proteinExistence type="inferred from homology"/>
<evidence type="ECO:0000256" key="8">
    <source>
        <dbReference type="ARBA" id="ARBA00030117"/>
    </source>
</evidence>
<reference evidence="17 18" key="1">
    <citation type="submission" date="2016-07" db="EMBL/GenBank/DDBJ databases">
        <title>Nontailed viruses are major unrecognized killers of bacteria in the ocean.</title>
        <authorList>
            <person name="Kauffman K."/>
            <person name="Hussain F."/>
            <person name="Yang J."/>
            <person name="Arevalo P."/>
            <person name="Brown J."/>
            <person name="Cutler M."/>
            <person name="Kelly L."/>
            <person name="Polz M.F."/>
        </authorList>
    </citation>
    <scope>NUCLEOTIDE SEQUENCE [LARGE SCALE GENOMIC DNA]</scope>
    <source>
        <strain evidence="18">10N.261.46.F8</strain>
        <strain evidence="19">10N.261.48.A1</strain>
        <strain evidence="20">10N.261.51.B8</strain>
        <strain evidence="17">10N.261.52.F7</strain>
        <strain evidence="21">10N.286.55.C1</strain>
    </source>
</reference>
<feature type="compositionally biased region" description="Low complexity" evidence="9">
    <location>
        <begin position="18"/>
        <end position="36"/>
    </location>
</feature>
<keyword evidence="4" id="KW-1005">Bacterial flagellum biogenesis</keyword>
<feature type="compositionally biased region" description="Polar residues" evidence="9">
    <location>
        <begin position="38"/>
        <end position="51"/>
    </location>
</feature>
<dbReference type="EMBL" id="MCZJ01000011">
    <property type="protein sequence ID" value="PMM60537.1"/>
    <property type="molecule type" value="Genomic_DNA"/>
</dbReference>
<feature type="domain" description="Anti-sigma-28 factor FlgM C-terminal" evidence="10">
    <location>
        <begin position="43"/>
        <end position="97"/>
    </location>
</feature>
<keyword evidence="22" id="KW-1185">Reference proteome</keyword>
<keyword evidence="16" id="KW-0282">Flagellum</keyword>
<evidence type="ECO:0000256" key="2">
    <source>
        <dbReference type="ARBA" id="ARBA00017823"/>
    </source>
</evidence>
<evidence type="ECO:0000313" key="15">
    <source>
        <dbReference type="EMBL" id="PMM60537.1"/>
    </source>
</evidence>
<name>A0A1B9PUD5_9VIBR</name>
<reference evidence="16" key="3">
    <citation type="submission" date="2016-07" db="EMBL/GenBank/DDBJ databases">
        <authorList>
            <person name="Wan K."/>
            <person name="Booth B."/>
            <person name="Spirohn K."/>
            <person name="Hao T."/>
            <person name="Hu Y."/>
            <person name="Calderwood M."/>
            <person name="Hill D."/>
            <person name="Mohr S."/>
            <person name="Vidal M."/>
            <person name="Celniker S."/>
            <person name="Perrimon N."/>
        </authorList>
    </citation>
    <scope>NUCLEOTIDE SEQUENCE</scope>
    <source>
        <strain evidence="16">10N.261.46.F8</strain>
        <strain evidence="14">10N.261.51.B8</strain>
        <strain evidence="12">10N.286.55.C1</strain>
    </source>
</reference>
<dbReference type="GO" id="GO:0044781">
    <property type="term" value="P:bacterial-type flagellum organization"/>
    <property type="evidence" value="ECO:0007669"/>
    <property type="project" value="UniProtKB-KW"/>
</dbReference>
<evidence type="ECO:0000256" key="9">
    <source>
        <dbReference type="SAM" id="MobiDB-lite"/>
    </source>
</evidence>
<dbReference type="SUPFAM" id="SSF101498">
    <property type="entry name" value="Anti-sigma factor FlgM"/>
    <property type="match status" value="1"/>
</dbReference>
<evidence type="ECO:0000313" key="20">
    <source>
        <dbReference type="Proteomes" id="UP000235746"/>
    </source>
</evidence>
<evidence type="ECO:0000256" key="5">
    <source>
        <dbReference type="ARBA" id="ARBA00023015"/>
    </source>
</evidence>
<evidence type="ECO:0000313" key="12">
    <source>
        <dbReference type="EMBL" id="PME59965.1"/>
    </source>
</evidence>
<feature type="compositionally biased region" description="Polar residues" evidence="9">
    <location>
        <begin position="8"/>
        <end position="17"/>
    </location>
</feature>
<evidence type="ECO:0000259" key="10">
    <source>
        <dbReference type="Pfam" id="PF04316"/>
    </source>
</evidence>
<dbReference type="InterPro" id="IPR007412">
    <property type="entry name" value="FlgM"/>
</dbReference>
<keyword evidence="3" id="KW-0678">Repressor</keyword>
<comment type="caution">
    <text evidence="16">The sequence shown here is derived from an EMBL/GenBank/DDBJ whole genome shotgun (WGS) entry which is preliminary data.</text>
</comment>
<keyword evidence="5" id="KW-0805">Transcription regulation</keyword>
<gene>
    <name evidence="16" type="ORF">BCT49_10670</name>
    <name evidence="15" type="ORF">BCT50_22315</name>
    <name evidence="14" type="ORF">BCT74_23470</name>
    <name evidence="13" type="ORF">BCT99_16680</name>
    <name evidence="12" type="ORF">BCV30_13795</name>
    <name evidence="11" type="ORF">BCV38_12205</name>
</gene>
<evidence type="ECO:0000313" key="21">
    <source>
        <dbReference type="Proteomes" id="UP000235778"/>
    </source>
</evidence>
<comment type="similarity">
    <text evidence="1">Belongs to the FlgM family.</text>
</comment>
<evidence type="ECO:0000313" key="11">
    <source>
        <dbReference type="EMBL" id="PME23228.1"/>
    </source>
</evidence>
<dbReference type="EMBL" id="MCSI01000148">
    <property type="protein sequence ID" value="PME59965.1"/>
    <property type="molecule type" value="Genomic_DNA"/>
</dbReference>
<dbReference type="InterPro" id="IPR035890">
    <property type="entry name" value="Anti-sigma-28_factor_FlgM_sf"/>
</dbReference>
<evidence type="ECO:0000313" key="13">
    <source>
        <dbReference type="EMBL" id="PMK47454.1"/>
    </source>
</evidence>
<dbReference type="GeneID" id="69649809"/>
<dbReference type="Proteomes" id="UP000235406">
    <property type="component" value="Unassembled WGS sequence"/>
</dbReference>